<dbReference type="PANTHER" id="PTHR21599">
    <property type="entry name" value="GLYCERATE KINASE"/>
    <property type="match status" value="1"/>
</dbReference>
<dbReference type="Pfam" id="PF02595">
    <property type="entry name" value="Gly_kinase"/>
    <property type="match status" value="2"/>
</dbReference>
<dbReference type="GO" id="GO:0008887">
    <property type="term" value="F:glycerate kinase activity"/>
    <property type="evidence" value="ECO:0007669"/>
    <property type="project" value="UniProtKB-UniRule"/>
</dbReference>
<dbReference type="PIRSF" id="PIRSF006078">
    <property type="entry name" value="GlxK"/>
    <property type="match status" value="1"/>
</dbReference>
<dbReference type="GeneID" id="65535412"/>
<dbReference type="RefSeq" id="WP_068959857.1">
    <property type="nucleotide sequence ID" value="NZ_CAJTAP010000008.1"/>
</dbReference>
<gene>
    <name evidence="2" type="ORF">A4V02_00990</name>
</gene>
<keyword evidence="1" id="KW-0418">Kinase</keyword>
<organism evidence="2 3">
    <name type="scientific">Muribaculum intestinale</name>
    <dbReference type="NCBI Taxonomy" id="1796646"/>
    <lineage>
        <taxon>Bacteria</taxon>
        <taxon>Pseudomonadati</taxon>
        <taxon>Bacteroidota</taxon>
        <taxon>Bacteroidia</taxon>
        <taxon>Bacteroidales</taxon>
        <taxon>Muribaculaceae</taxon>
        <taxon>Muribaculum</taxon>
    </lineage>
</organism>
<reference evidence="3" key="1">
    <citation type="submission" date="2016-04" db="EMBL/GenBank/DDBJ databases">
        <title>Complete Genome Sequences of Twelve Strains of a Stable Defined Moderately Diverse Mouse Microbiota 2 (sDMDMm2).</title>
        <authorList>
            <person name="Uchimura Y."/>
            <person name="Wyss M."/>
            <person name="Brugiroux S."/>
            <person name="Limenitakis J.P."/>
            <person name="Stecher B."/>
            <person name="McCoy K.D."/>
            <person name="Macpherson A.J."/>
        </authorList>
    </citation>
    <scope>NUCLEOTIDE SEQUENCE [LARGE SCALE GENOMIC DNA]</scope>
    <source>
        <strain evidence="3">YL27</strain>
    </source>
</reference>
<sequence>MIIAIAPDKYKGTLSSRQAAEAMREGVLAVCPDAEIHIVPMADGGEGTAEIIAPEMGYARYEAVIHAPVEGLPLTTSVYYYHPENKTVLFDSATAVGLSLVPAGKRDIMRTSSAPVGELLSIVQERHDVRQAIIGLGGTANCDAGLGMVLYMARFKVHMPQIVGLYDAGVPLLAHAGKPSALTFAPQKGADADDMAMLEMRLRKAIKMMPEGDPDTPGAGAAGGLGFAILAMGGKLMRGVDIVAGDRISVLHPDLVITGEGRIDRQSAMGKVLSYFIEYHRTTSTPVIAIGGCVDADCAISTDSPASPEGNDLTAIIAADSYEPRDVHPITPEVAAWRIREAIVDRLKAYI</sequence>
<dbReference type="KEGG" id="pary:A4V02_00990"/>
<evidence type="ECO:0000256" key="1">
    <source>
        <dbReference type="PIRNR" id="PIRNR006078"/>
    </source>
</evidence>
<evidence type="ECO:0000313" key="2">
    <source>
        <dbReference type="EMBL" id="ANU62458.1"/>
    </source>
</evidence>
<dbReference type="Gene3D" id="3.90.1510.10">
    <property type="entry name" value="Glycerate kinase, domain 2"/>
    <property type="match status" value="2"/>
</dbReference>
<dbReference type="GO" id="GO:0031388">
    <property type="term" value="P:organic acid phosphorylation"/>
    <property type="evidence" value="ECO:0007669"/>
    <property type="project" value="UniProtKB-UniRule"/>
</dbReference>
<keyword evidence="3" id="KW-1185">Reference proteome</keyword>
<proteinExistence type="inferred from homology"/>
<dbReference type="OrthoDB" id="9774290at2"/>
<evidence type="ECO:0008006" key="4">
    <source>
        <dbReference type="Google" id="ProtNLM"/>
    </source>
</evidence>
<protein>
    <recommendedName>
        <fullName evidence="4">Glycerate kinase</fullName>
    </recommendedName>
</protein>
<dbReference type="InterPro" id="IPR018193">
    <property type="entry name" value="Glyc_kinase_flavodox-like_fold"/>
</dbReference>
<dbReference type="AlphaFoldDB" id="A0A1B1S6P3"/>
<dbReference type="EMBL" id="CP015402">
    <property type="protein sequence ID" value="ANU62458.1"/>
    <property type="molecule type" value="Genomic_DNA"/>
</dbReference>
<dbReference type="InterPro" id="IPR036129">
    <property type="entry name" value="Glycerate_kinase_sf"/>
</dbReference>
<comment type="similarity">
    <text evidence="1">Belongs to the glycerate kinase type-1 family.</text>
</comment>
<name>A0A1B1S6P3_9BACT</name>
<dbReference type="Proteomes" id="UP000186351">
    <property type="component" value="Chromosome"/>
</dbReference>
<evidence type="ECO:0000313" key="3">
    <source>
        <dbReference type="Proteomes" id="UP000186351"/>
    </source>
</evidence>
<accession>A0A1B1S6P3</accession>
<dbReference type="SUPFAM" id="SSF110738">
    <property type="entry name" value="Glycerate kinase I"/>
    <property type="match status" value="1"/>
</dbReference>
<dbReference type="PANTHER" id="PTHR21599:SF0">
    <property type="entry name" value="GLYCERATE KINASE"/>
    <property type="match status" value="1"/>
</dbReference>
<dbReference type="InterPro" id="IPR004381">
    <property type="entry name" value="Glycerate_kinase"/>
</dbReference>
<dbReference type="STRING" id="1796646.A4V02_00990"/>
<accession>A0A1Z2XF39</accession>
<keyword evidence="1" id="KW-0808">Transferase</keyword>